<evidence type="ECO:0000259" key="7">
    <source>
        <dbReference type="Pfam" id="PF14322"/>
    </source>
</evidence>
<keyword evidence="3" id="KW-0732">Signal</keyword>
<comment type="subcellular location">
    <subcellularLocation>
        <location evidence="1">Cell outer membrane</location>
    </subcellularLocation>
</comment>
<evidence type="ECO:0000313" key="9">
    <source>
        <dbReference type="Proteomes" id="UP000185003"/>
    </source>
</evidence>
<name>A0A1N6D4H1_9BACT</name>
<dbReference type="SUPFAM" id="SSF48452">
    <property type="entry name" value="TPR-like"/>
    <property type="match status" value="1"/>
</dbReference>
<dbReference type="AlphaFoldDB" id="A0A1N6D4H1"/>
<protein>
    <submittedName>
        <fullName evidence="8">SusD family protein</fullName>
    </submittedName>
</protein>
<reference evidence="8 9" key="1">
    <citation type="submission" date="2016-11" db="EMBL/GenBank/DDBJ databases">
        <authorList>
            <person name="Jaros S."/>
            <person name="Januszkiewicz K."/>
            <person name="Wedrychowicz H."/>
        </authorList>
    </citation>
    <scope>NUCLEOTIDE SEQUENCE [LARGE SCALE GENOMIC DNA]</scope>
    <source>
        <strain evidence="8 9">DSM 24787</strain>
    </source>
</reference>
<feature type="domain" description="RagB/SusD" evidence="6">
    <location>
        <begin position="323"/>
        <end position="503"/>
    </location>
</feature>
<dbReference type="Pfam" id="PF07980">
    <property type="entry name" value="SusD_RagB"/>
    <property type="match status" value="1"/>
</dbReference>
<feature type="domain" description="SusD-like N-terminal" evidence="7">
    <location>
        <begin position="97"/>
        <end position="237"/>
    </location>
</feature>
<gene>
    <name evidence="8" type="ORF">SAMN04488055_0246</name>
</gene>
<dbReference type="InterPro" id="IPR011990">
    <property type="entry name" value="TPR-like_helical_dom_sf"/>
</dbReference>
<evidence type="ECO:0000259" key="6">
    <source>
        <dbReference type="Pfam" id="PF07980"/>
    </source>
</evidence>
<keyword evidence="4" id="KW-0472">Membrane</keyword>
<dbReference type="Gene3D" id="1.25.40.390">
    <property type="match status" value="1"/>
</dbReference>
<dbReference type="InterPro" id="IPR012944">
    <property type="entry name" value="SusD_RagB_dom"/>
</dbReference>
<dbReference type="PROSITE" id="PS51257">
    <property type="entry name" value="PROKAR_LIPOPROTEIN"/>
    <property type="match status" value="1"/>
</dbReference>
<keyword evidence="9" id="KW-1185">Reference proteome</keyword>
<accession>A0A1N6D4H1</accession>
<organism evidence="8 9">
    <name type="scientific">Chitinophaga niabensis</name>
    <dbReference type="NCBI Taxonomy" id="536979"/>
    <lineage>
        <taxon>Bacteria</taxon>
        <taxon>Pseudomonadati</taxon>
        <taxon>Bacteroidota</taxon>
        <taxon>Chitinophagia</taxon>
        <taxon>Chitinophagales</taxon>
        <taxon>Chitinophagaceae</taxon>
        <taxon>Chitinophaga</taxon>
    </lineage>
</organism>
<dbReference type="InterPro" id="IPR033985">
    <property type="entry name" value="SusD-like_N"/>
</dbReference>
<proteinExistence type="inferred from homology"/>
<dbReference type="STRING" id="536979.SAMN04488055_0246"/>
<dbReference type="RefSeq" id="WP_074237358.1">
    <property type="nucleotide sequence ID" value="NZ_FSRA01000001.1"/>
</dbReference>
<evidence type="ECO:0000313" key="8">
    <source>
        <dbReference type="EMBL" id="SIN65639.1"/>
    </source>
</evidence>
<evidence type="ECO:0000256" key="5">
    <source>
        <dbReference type="ARBA" id="ARBA00023237"/>
    </source>
</evidence>
<sequence length="503" mass="58160">MKNSILRNILVFLLILSASGCKKFLEEYSQDEVRPGSANDLQQLMIGEVYPIKTHFIKYIDLMTDDVTSNFVNDENTLYRLYNGEPAFTWRADMFETMTDKGLAAVDTYEHYYRCIKGCNVVLDMIEKVSGSEGDKSNVKGQALAMRAYYYFMLVNLFSQPYNTIGLDLDKAPGVPLMLSSVVTDELPSRASMREVYRQIEADLLAAAPLLEQYGQKNSKLKASDLFVYTLLSRMYLYMEKWDKSVEYAGKVIERKPQLLKLSNYTIPVNTANSTVNVFDLNSPEAIWMFSSHEEFNQFFALPAAYGKAPFYAVSPELEAAYDYNWTTGAANKKDLRPAFFYVRYYISATTYDVKLLYGSKTGSSYYTKGMRVAELYLNRAEGLIQQYLKNGDEALRMAALADLNHLREYRYDTRTVSYQPVNIANGQALLEFCREERRRELCFEEHRWFDLRRYGMPQLKHTFRGFENQSPREYILEKGDKRYVLPLPQTVLQRNPNLTPNP</sequence>
<evidence type="ECO:0000256" key="4">
    <source>
        <dbReference type="ARBA" id="ARBA00023136"/>
    </source>
</evidence>
<evidence type="ECO:0000256" key="1">
    <source>
        <dbReference type="ARBA" id="ARBA00004442"/>
    </source>
</evidence>
<dbReference type="EMBL" id="FSRA01000001">
    <property type="protein sequence ID" value="SIN65639.1"/>
    <property type="molecule type" value="Genomic_DNA"/>
</dbReference>
<dbReference type="Proteomes" id="UP000185003">
    <property type="component" value="Unassembled WGS sequence"/>
</dbReference>
<comment type="similarity">
    <text evidence="2">Belongs to the SusD family.</text>
</comment>
<keyword evidence="5" id="KW-0998">Cell outer membrane</keyword>
<evidence type="ECO:0000256" key="2">
    <source>
        <dbReference type="ARBA" id="ARBA00006275"/>
    </source>
</evidence>
<dbReference type="GO" id="GO:0009279">
    <property type="term" value="C:cell outer membrane"/>
    <property type="evidence" value="ECO:0007669"/>
    <property type="project" value="UniProtKB-SubCell"/>
</dbReference>
<dbReference type="Pfam" id="PF14322">
    <property type="entry name" value="SusD-like_3"/>
    <property type="match status" value="1"/>
</dbReference>
<dbReference type="OrthoDB" id="1094477at2"/>
<evidence type="ECO:0000256" key="3">
    <source>
        <dbReference type="ARBA" id="ARBA00022729"/>
    </source>
</evidence>